<evidence type="ECO:0000313" key="3">
    <source>
        <dbReference type="Proteomes" id="UP001487740"/>
    </source>
</evidence>
<dbReference type="Proteomes" id="UP001487740">
    <property type="component" value="Unassembled WGS sequence"/>
</dbReference>
<sequence length="110" mass="12367">MLLRLTARHPCVVVTPRRQSPAAARHRAAGARQLDQNHVTTYLLFLALCDDSFAARVDVSGRERNKSGESSRQPRHLRHNEPGDAASLGRQRDIQEKSYSSSDAFVLPRY</sequence>
<evidence type="ECO:0000256" key="1">
    <source>
        <dbReference type="SAM" id="MobiDB-lite"/>
    </source>
</evidence>
<reference evidence="2 3" key="1">
    <citation type="submission" date="2023-03" db="EMBL/GenBank/DDBJ databases">
        <title>High-quality genome of Scylla paramamosain provides insights in environmental adaptation.</title>
        <authorList>
            <person name="Zhang L."/>
        </authorList>
    </citation>
    <scope>NUCLEOTIDE SEQUENCE [LARGE SCALE GENOMIC DNA]</scope>
    <source>
        <strain evidence="2">LZ_2023a</strain>
        <tissue evidence="2">Muscle</tissue>
    </source>
</reference>
<name>A0AAW0SZP1_SCYPA</name>
<proteinExistence type="predicted"/>
<organism evidence="2 3">
    <name type="scientific">Scylla paramamosain</name>
    <name type="common">Mud crab</name>
    <dbReference type="NCBI Taxonomy" id="85552"/>
    <lineage>
        <taxon>Eukaryota</taxon>
        <taxon>Metazoa</taxon>
        <taxon>Ecdysozoa</taxon>
        <taxon>Arthropoda</taxon>
        <taxon>Crustacea</taxon>
        <taxon>Multicrustacea</taxon>
        <taxon>Malacostraca</taxon>
        <taxon>Eumalacostraca</taxon>
        <taxon>Eucarida</taxon>
        <taxon>Decapoda</taxon>
        <taxon>Pleocyemata</taxon>
        <taxon>Brachyura</taxon>
        <taxon>Eubrachyura</taxon>
        <taxon>Portunoidea</taxon>
        <taxon>Portunidae</taxon>
        <taxon>Portuninae</taxon>
        <taxon>Scylla</taxon>
    </lineage>
</organism>
<feature type="compositionally biased region" description="Basic and acidic residues" evidence="1">
    <location>
        <begin position="60"/>
        <end position="69"/>
    </location>
</feature>
<accession>A0AAW0SZP1</accession>
<keyword evidence="3" id="KW-1185">Reference proteome</keyword>
<dbReference type="AlphaFoldDB" id="A0AAW0SZP1"/>
<feature type="region of interest" description="Disordered" evidence="1">
    <location>
        <begin position="60"/>
        <end position="110"/>
    </location>
</feature>
<gene>
    <name evidence="2" type="ORF">O3P69_008072</name>
</gene>
<comment type="caution">
    <text evidence="2">The sequence shown here is derived from an EMBL/GenBank/DDBJ whole genome shotgun (WGS) entry which is preliminary data.</text>
</comment>
<protein>
    <submittedName>
        <fullName evidence="2">Uncharacterized protein</fullName>
    </submittedName>
</protein>
<dbReference type="EMBL" id="JARAKH010000041">
    <property type="protein sequence ID" value="KAK8380900.1"/>
    <property type="molecule type" value="Genomic_DNA"/>
</dbReference>
<evidence type="ECO:0000313" key="2">
    <source>
        <dbReference type="EMBL" id="KAK8380900.1"/>
    </source>
</evidence>